<evidence type="ECO:0000256" key="2">
    <source>
        <dbReference type="SAM" id="Coils"/>
    </source>
</evidence>
<feature type="coiled-coil region" evidence="2">
    <location>
        <begin position="131"/>
        <end position="165"/>
    </location>
</feature>
<dbReference type="Proteomes" id="UP000179797">
    <property type="component" value="Unassembled WGS sequence"/>
</dbReference>
<dbReference type="SUPFAM" id="SSF55874">
    <property type="entry name" value="ATPase domain of HSP90 chaperone/DNA topoisomerase II/histidine kinase"/>
    <property type="match status" value="1"/>
</dbReference>
<dbReference type="SMART" id="SM00331">
    <property type="entry name" value="PP2C_SIG"/>
    <property type="match status" value="1"/>
</dbReference>
<dbReference type="PANTHER" id="PTHR43156:SF2">
    <property type="entry name" value="STAGE II SPORULATION PROTEIN E"/>
    <property type="match status" value="1"/>
</dbReference>
<dbReference type="EMBL" id="JRYR02000002">
    <property type="protein sequence ID" value="OHX64009.1"/>
    <property type="molecule type" value="Genomic_DNA"/>
</dbReference>
<dbReference type="OrthoDB" id="9763484at2"/>
<evidence type="ECO:0000259" key="3">
    <source>
        <dbReference type="SMART" id="SM00331"/>
    </source>
</evidence>
<organism evidence="4 5">
    <name type="scientific">Flammeovirga pacifica</name>
    <dbReference type="NCBI Taxonomy" id="915059"/>
    <lineage>
        <taxon>Bacteria</taxon>
        <taxon>Pseudomonadati</taxon>
        <taxon>Bacteroidota</taxon>
        <taxon>Cytophagia</taxon>
        <taxon>Cytophagales</taxon>
        <taxon>Flammeovirgaceae</taxon>
        <taxon>Flammeovirga</taxon>
    </lineage>
</organism>
<dbReference type="AlphaFoldDB" id="A0A1S1YSL0"/>
<evidence type="ECO:0000313" key="4">
    <source>
        <dbReference type="EMBL" id="OHX64009.1"/>
    </source>
</evidence>
<feature type="domain" description="PPM-type phosphatase" evidence="3">
    <location>
        <begin position="184"/>
        <end position="400"/>
    </location>
</feature>
<dbReference type="PANTHER" id="PTHR43156">
    <property type="entry name" value="STAGE II SPORULATION PROTEIN E-RELATED"/>
    <property type="match status" value="1"/>
</dbReference>
<dbReference type="InterPro" id="IPR003594">
    <property type="entry name" value="HATPase_dom"/>
</dbReference>
<dbReference type="InterPro" id="IPR052016">
    <property type="entry name" value="Bact_Sigma-Reg"/>
</dbReference>
<evidence type="ECO:0000313" key="5">
    <source>
        <dbReference type="Proteomes" id="UP000179797"/>
    </source>
</evidence>
<gene>
    <name evidence="4" type="ORF">NH26_20580</name>
</gene>
<dbReference type="InterPro" id="IPR036457">
    <property type="entry name" value="PPM-type-like_dom_sf"/>
</dbReference>
<keyword evidence="5" id="KW-1185">Reference proteome</keyword>
<dbReference type="RefSeq" id="WP_044218050.1">
    <property type="nucleotide sequence ID" value="NZ_JRYR02000002.1"/>
</dbReference>
<dbReference type="InterPro" id="IPR001932">
    <property type="entry name" value="PPM-type_phosphatase-like_dom"/>
</dbReference>
<protein>
    <recommendedName>
        <fullName evidence="3">PPM-type phosphatase domain-containing protein</fullName>
    </recommendedName>
</protein>
<proteinExistence type="predicted"/>
<dbReference type="Gene3D" id="3.30.565.10">
    <property type="entry name" value="Histidine kinase-like ATPase, C-terminal domain"/>
    <property type="match status" value="1"/>
</dbReference>
<keyword evidence="2" id="KW-0175">Coiled coil</keyword>
<comment type="caution">
    <text evidence="4">The sequence shown here is derived from an EMBL/GenBank/DDBJ whole genome shotgun (WGS) entry which is preliminary data.</text>
</comment>
<accession>A0A1S1YSL0</accession>
<dbReference type="STRING" id="915059.NH26_20580"/>
<dbReference type="CDD" id="cd16936">
    <property type="entry name" value="HATPase_RsbW-like"/>
    <property type="match status" value="1"/>
</dbReference>
<sequence length="540" mass="61513">MNLFETKILGSEKEIILFRKKVYNVSLLLMGNHGNAIKIASILSSYLRTLQNNNPLLLLKIDYTNSKSTQLSTFKITITSSDGSPIIPPSIIRSHLFQLEIFDNKVIMTLHRSFDLNNLHKAVSFYNEKSRDELLDELKVKNDDLKESYENLKKAKVEKARMESELSVGRNIQMSMLPRNFFKNEYISLFADLIPAREVGGDFYDFQLINNRYLYIVIGDVSDKGVPAALLMAMTKSLLKSAAQNETSTAVIMSHVNNQIVEENKNNMFVTVFMGMLDVCTGQLTYTNAGHNPSFIRSGHELEILKEIHGPIIGVMRGLDYKERTIQLKENDIVYAYTDGVPEARNAHKVFFTDQKLQDFIKNVEITSMKSLVENTIKQVRIFEDGFEQADDITVLCLKFKKKTLPQFKKEIKPASNKKSKLNGEVDIFLTQNEISSEVKKKIFIVLDELISNQINYAFEGIDSPLIDLLLEIKDQTFIIKIEDNGIAFDPFSLVPPNINLPIEERETGGLGIHIVKQIMDDFSYQRDGDKNISILNKIL</sequence>
<dbReference type="InterPro" id="IPR036890">
    <property type="entry name" value="HATPase_C_sf"/>
</dbReference>
<dbReference type="Pfam" id="PF07228">
    <property type="entry name" value="SpoIIE"/>
    <property type="match status" value="1"/>
</dbReference>
<name>A0A1S1YSL0_FLAPC</name>
<dbReference type="Gene3D" id="3.60.40.10">
    <property type="entry name" value="PPM-type phosphatase domain"/>
    <property type="match status" value="1"/>
</dbReference>
<dbReference type="SUPFAM" id="SSF81606">
    <property type="entry name" value="PP2C-like"/>
    <property type="match status" value="1"/>
</dbReference>
<dbReference type="GO" id="GO:0016791">
    <property type="term" value="F:phosphatase activity"/>
    <property type="evidence" value="ECO:0007669"/>
    <property type="project" value="TreeGrafter"/>
</dbReference>
<reference evidence="4 5" key="1">
    <citation type="journal article" date="2012" name="Int. J. Syst. Evol. Microbiol.">
        <title>Flammeovirga pacifica sp. nov., isolated from deep-sea sediment.</title>
        <authorList>
            <person name="Xu H."/>
            <person name="Fu Y."/>
            <person name="Yang N."/>
            <person name="Ding Z."/>
            <person name="Lai Q."/>
            <person name="Zeng R."/>
        </authorList>
    </citation>
    <scope>NUCLEOTIDE SEQUENCE [LARGE SCALE GENOMIC DNA]</scope>
    <source>
        <strain evidence="5">DSM 24597 / LMG 26175 / WPAGA1</strain>
    </source>
</reference>
<evidence type="ECO:0000256" key="1">
    <source>
        <dbReference type="ARBA" id="ARBA00022801"/>
    </source>
</evidence>
<dbReference type="Pfam" id="PF13581">
    <property type="entry name" value="HATPase_c_2"/>
    <property type="match status" value="1"/>
</dbReference>
<keyword evidence="1" id="KW-0378">Hydrolase</keyword>